<organism evidence="2 3">
    <name type="scientific">Candidatus Berkelbacteria bacterium CG23_combo_of_CG06-09_8_20_14_all_41_73</name>
    <dbReference type="NCBI Taxonomy" id="1974519"/>
    <lineage>
        <taxon>Bacteria</taxon>
        <taxon>Candidatus Berkelbacteria</taxon>
    </lineage>
</organism>
<name>A0A2H0AZ51_9BACT</name>
<sequence length="78" mass="8997">MRTKPFQDITSFGTATIGERGQVVIPAEIRKRLRVKNGERFIVFFAHSEAVIFIPANRFGKMISEFDKKLAKFKHLTK</sequence>
<dbReference type="Pfam" id="PF04014">
    <property type="entry name" value="MazE_antitoxin"/>
    <property type="match status" value="1"/>
</dbReference>
<dbReference type="NCBIfam" id="TIGR01439">
    <property type="entry name" value="lp_hng_hel_AbrB"/>
    <property type="match status" value="1"/>
</dbReference>
<evidence type="ECO:0000313" key="3">
    <source>
        <dbReference type="Proteomes" id="UP000230671"/>
    </source>
</evidence>
<reference evidence="2 3" key="1">
    <citation type="submission" date="2017-09" db="EMBL/GenBank/DDBJ databases">
        <title>Depth-based differentiation of microbial function through sediment-hosted aquifers and enrichment of novel symbionts in the deep terrestrial subsurface.</title>
        <authorList>
            <person name="Probst A.J."/>
            <person name="Ladd B."/>
            <person name="Jarett J.K."/>
            <person name="Geller-Mcgrath D.E."/>
            <person name="Sieber C.M."/>
            <person name="Emerson J.B."/>
            <person name="Anantharaman K."/>
            <person name="Thomas B.C."/>
            <person name="Malmstrom R."/>
            <person name="Stieglmeier M."/>
            <person name="Klingl A."/>
            <person name="Woyke T."/>
            <person name="Ryan C.M."/>
            <person name="Banfield J.F."/>
        </authorList>
    </citation>
    <scope>NUCLEOTIDE SEQUENCE [LARGE SCALE GENOMIC DNA]</scope>
    <source>
        <strain evidence="2">CG23_combo_of_CG06-09_8_20_14_all_41_73</strain>
    </source>
</reference>
<accession>A0A2H0AZ51</accession>
<feature type="domain" description="SpoVT-AbrB" evidence="1">
    <location>
        <begin position="15"/>
        <end position="61"/>
    </location>
</feature>
<protein>
    <submittedName>
        <fullName evidence="2">AbrB family transcriptional regulator</fullName>
    </submittedName>
</protein>
<comment type="caution">
    <text evidence="2">The sequence shown here is derived from an EMBL/GenBank/DDBJ whole genome shotgun (WGS) entry which is preliminary data.</text>
</comment>
<dbReference type="AlphaFoldDB" id="A0A2H0AZ51"/>
<dbReference type="GO" id="GO:0003677">
    <property type="term" value="F:DNA binding"/>
    <property type="evidence" value="ECO:0007669"/>
    <property type="project" value="InterPro"/>
</dbReference>
<dbReference type="InterPro" id="IPR007159">
    <property type="entry name" value="SpoVT-AbrB_dom"/>
</dbReference>
<dbReference type="InterPro" id="IPR037914">
    <property type="entry name" value="SpoVT-AbrB_sf"/>
</dbReference>
<dbReference type="SUPFAM" id="SSF89447">
    <property type="entry name" value="AbrB/MazE/MraZ-like"/>
    <property type="match status" value="1"/>
</dbReference>
<evidence type="ECO:0000313" key="2">
    <source>
        <dbReference type="EMBL" id="PIP50704.1"/>
    </source>
</evidence>
<gene>
    <name evidence="2" type="ORF">COX11_02740</name>
</gene>
<dbReference type="Proteomes" id="UP000230671">
    <property type="component" value="Unassembled WGS sequence"/>
</dbReference>
<evidence type="ECO:0000259" key="1">
    <source>
        <dbReference type="SMART" id="SM00966"/>
    </source>
</evidence>
<dbReference type="SMART" id="SM00966">
    <property type="entry name" value="SpoVT_AbrB"/>
    <property type="match status" value="1"/>
</dbReference>
<dbReference type="EMBL" id="PCSO01000112">
    <property type="protein sequence ID" value="PIP50704.1"/>
    <property type="molecule type" value="Genomic_DNA"/>
</dbReference>
<proteinExistence type="predicted"/>
<dbReference type="Gene3D" id="2.10.260.10">
    <property type="match status" value="1"/>
</dbReference>